<protein>
    <submittedName>
        <fullName evidence="3">YsnF/AvaK domain-containing protein</fullName>
    </submittedName>
</protein>
<proteinExistence type="predicted"/>
<feature type="region of interest" description="Disordered" evidence="1">
    <location>
        <begin position="252"/>
        <end position="285"/>
    </location>
</feature>
<feature type="region of interest" description="Disordered" evidence="1">
    <location>
        <begin position="36"/>
        <end position="56"/>
    </location>
</feature>
<evidence type="ECO:0000259" key="2">
    <source>
        <dbReference type="Pfam" id="PF09557"/>
    </source>
</evidence>
<keyword evidence="4" id="KW-1185">Reference proteome</keyword>
<accession>A0ABS8KF32</accession>
<dbReference type="InterPro" id="IPR052967">
    <property type="entry name" value="Stress_Response_Assoc"/>
</dbReference>
<sequence>MSQVVVGVFDSFEQAEEAQEHLSQTGIARSAIQVHADSQTSAGLPEGNRAVEPGAHAEESASYKIGHFFGKLFGGGGQPAEVGHYQEAVRRGSAVVTVTVVVEAQMIAVRSALHEAGAVDIEERVAQWKNTGYEGYDPSAARFSADETAAERQSFAVVRESLEVGKREVQTGGVRVYSRVTETPVTETVSLREEHATIERQPVDRIATAEDLKAASVEIREKAEHAVVAKTAHVVEEVTVGKEASDHIETINETLQGTEVEVERVETAPSASPGDQSASLPAKRP</sequence>
<organism evidence="3 4">
    <name type="scientific">Paraburkholderia translucens</name>
    <dbReference type="NCBI Taxonomy" id="2886945"/>
    <lineage>
        <taxon>Bacteria</taxon>
        <taxon>Pseudomonadati</taxon>
        <taxon>Pseudomonadota</taxon>
        <taxon>Betaproteobacteria</taxon>
        <taxon>Burkholderiales</taxon>
        <taxon>Burkholderiaceae</taxon>
        <taxon>Paraburkholderia</taxon>
    </lineage>
</organism>
<reference evidence="3 4" key="1">
    <citation type="submission" date="2021-11" db="EMBL/GenBank/DDBJ databases">
        <authorList>
            <person name="Oh E.-T."/>
            <person name="Kim S.-B."/>
        </authorList>
    </citation>
    <scope>NUCLEOTIDE SEQUENCE [LARGE SCALE GENOMIC DNA]</scope>
    <source>
        <strain evidence="3 4">MMS20-SJTN17</strain>
    </source>
</reference>
<evidence type="ECO:0000256" key="1">
    <source>
        <dbReference type="SAM" id="MobiDB-lite"/>
    </source>
</evidence>
<gene>
    <name evidence="3" type="ORF">LJ655_15865</name>
</gene>
<dbReference type="Proteomes" id="UP001430614">
    <property type="component" value="Unassembled WGS sequence"/>
</dbReference>
<comment type="caution">
    <text evidence="3">The sequence shown here is derived from an EMBL/GenBank/DDBJ whole genome shotgun (WGS) entry which is preliminary data.</text>
</comment>
<name>A0ABS8KF32_9BURK</name>
<evidence type="ECO:0000313" key="4">
    <source>
        <dbReference type="Proteomes" id="UP001430614"/>
    </source>
</evidence>
<evidence type="ECO:0000313" key="3">
    <source>
        <dbReference type="EMBL" id="MCC8403348.1"/>
    </source>
</evidence>
<dbReference type="Pfam" id="PF09557">
    <property type="entry name" value="DUF2382"/>
    <property type="match status" value="1"/>
</dbReference>
<dbReference type="RefSeq" id="WP_230562198.1">
    <property type="nucleotide sequence ID" value="NZ_JAJITC010000007.1"/>
</dbReference>
<feature type="compositionally biased region" description="Polar residues" evidence="1">
    <location>
        <begin position="269"/>
        <end position="279"/>
    </location>
</feature>
<dbReference type="InterPro" id="IPR019060">
    <property type="entry name" value="DUF2382"/>
</dbReference>
<feature type="domain" description="DUF2382" evidence="2">
    <location>
        <begin position="157"/>
        <end position="262"/>
    </location>
</feature>
<dbReference type="EMBL" id="JAJITC010000007">
    <property type="protein sequence ID" value="MCC8403348.1"/>
    <property type="molecule type" value="Genomic_DNA"/>
</dbReference>
<dbReference type="PANTHER" id="PTHR38463">
    <property type="entry name" value="STRESS RESPONSE PROTEIN YSNF"/>
    <property type="match status" value="1"/>
</dbReference>
<dbReference type="PANTHER" id="PTHR38463:SF1">
    <property type="entry name" value="STRESS RESPONSE PROTEIN YSNF"/>
    <property type="match status" value="1"/>
</dbReference>